<dbReference type="OrthoDB" id="4331875at2759"/>
<keyword evidence="2" id="KW-1185">Reference proteome</keyword>
<dbReference type="AlphaFoldDB" id="A0A6A6P5B0"/>
<proteinExistence type="predicted"/>
<organism evidence="1 2">
    <name type="scientific">Lineolata rhizophorae</name>
    <dbReference type="NCBI Taxonomy" id="578093"/>
    <lineage>
        <taxon>Eukaryota</taxon>
        <taxon>Fungi</taxon>
        <taxon>Dikarya</taxon>
        <taxon>Ascomycota</taxon>
        <taxon>Pezizomycotina</taxon>
        <taxon>Dothideomycetes</taxon>
        <taxon>Dothideomycetes incertae sedis</taxon>
        <taxon>Lineolatales</taxon>
        <taxon>Lineolataceae</taxon>
        <taxon>Lineolata</taxon>
    </lineage>
</organism>
<dbReference type="Proteomes" id="UP000799766">
    <property type="component" value="Unassembled WGS sequence"/>
</dbReference>
<evidence type="ECO:0000313" key="1">
    <source>
        <dbReference type="EMBL" id="KAF2458968.1"/>
    </source>
</evidence>
<protein>
    <submittedName>
        <fullName evidence="1">Uncharacterized protein</fullName>
    </submittedName>
</protein>
<dbReference type="EMBL" id="MU001676">
    <property type="protein sequence ID" value="KAF2458968.1"/>
    <property type="molecule type" value="Genomic_DNA"/>
</dbReference>
<name>A0A6A6P5B0_9PEZI</name>
<reference evidence="1" key="1">
    <citation type="journal article" date="2020" name="Stud. Mycol.">
        <title>101 Dothideomycetes genomes: a test case for predicting lifestyles and emergence of pathogens.</title>
        <authorList>
            <person name="Haridas S."/>
            <person name="Albert R."/>
            <person name="Binder M."/>
            <person name="Bloem J."/>
            <person name="Labutti K."/>
            <person name="Salamov A."/>
            <person name="Andreopoulos B."/>
            <person name="Baker S."/>
            <person name="Barry K."/>
            <person name="Bills G."/>
            <person name="Bluhm B."/>
            <person name="Cannon C."/>
            <person name="Castanera R."/>
            <person name="Culley D."/>
            <person name="Daum C."/>
            <person name="Ezra D."/>
            <person name="Gonzalez J."/>
            <person name="Henrissat B."/>
            <person name="Kuo A."/>
            <person name="Liang C."/>
            <person name="Lipzen A."/>
            <person name="Lutzoni F."/>
            <person name="Magnuson J."/>
            <person name="Mondo S."/>
            <person name="Nolan M."/>
            <person name="Ohm R."/>
            <person name="Pangilinan J."/>
            <person name="Park H.-J."/>
            <person name="Ramirez L."/>
            <person name="Alfaro M."/>
            <person name="Sun H."/>
            <person name="Tritt A."/>
            <person name="Yoshinaga Y."/>
            <person name="Zwiers L.-H."/>
            <person name="Turgeon B."/>
            <person name="Goodwin S."/>
            <person name="Spatafora J."/>
            <person name="Crous P."/>
            <person name="Grigoriev I."/>
        </authorList>
    </citation>
    <scope>NUCLEOTIDE SEQUENCE</scope>
    <source>
        <strain evidence="1">ATCC 16933</strain>
    </source>
</reference>
<evidence type="ECO:0000313" key="2">
    <source>
        <dbReference type="Proteomes" id="UP000799766"/>
    </source>
</evidence>
<sequence>MLKTLISHKYSNSIPAFTMIKLPVVLTTVTLASAKLLSRQDVGDDYIESVCSPNITSPSPESIPPCIQVTTIQTDCETLDEIDSYQVCMCTTNAFFESWSGRMDCLYVHGAHSERDVTNWENILSSVSEDLCTGTPTASWPAIFSSVAEAATPVSTGATVLSDQYPSQTDVKVQCCKRKAQ</sequence>
<accession>A0A6A6P5B0</accession>
<gene>
    <name evidence="1" type="ORF">BDY21DRAFT_339430</name>
</gene>